<reference evidence="3 4" key="1">
    <citation type="submission" date="2020-08" db="EMBL/GenBank/DDBJ databases">
        <title>The Agave Microbiome: Exploring the role of microbial communities in plant adaptations to desert environments.</title>
        <authorList>
            <person name="Partida-Martinez L.P."/>
        </authorList>
    </citation>
    <scope>NUCLEOTIDE SEQUENCE [LARGE SCALE GENOMIC DNA]</scope>
    <source>
        <strain evidence="3 4">AS2.23</strain>
    </source>
</reference>
<dbReference type="Gene3D" id="2.40.50.100">
    <property type="match status" value="1"/>
</dbReference>
<dbReference type="GO" id="GO:1990281">
    <property type="term" value="C:efflux pump complex"/>
    <property type="evidence" value="ECO:0007669"/>
    <property type="project" value="TreeGrafter"/>
</dbReference>
<keyword evidence="1" id="KW-1133">Transmembrane helix</keyword>
<dbReference type="PANTHER" id="PTHR30469">
    <property type="entry name" value="MULTIDRUG RESISTANCE PROTEIN MDTA"/>
    <property type="match status" value="1"/>
</dbReference>
<dbReference type="GO" id="GO:0015562">
    <property type="term" value="F:efflux transmembrane transporter activity"/>
    <property type="evidence" value="ECO:0007669"/>
    <property type="project" value="TreeGrafter"/>
</dbReference>
<dbReference type="EMBL" id="JACHVY010000001">
    <property type="protein sequence ID" value="MBB2900241.1"/>
    <property type="molecule type" value="Genomic_DNA"/>
</dbReference>
<accession>A0A7W4XVP6</accession>
<evidence type="ECO:0000256" key="1">
    <source>
        <dbReference type="SAM" id="Phobius"/>
    </source>
</evidence>
<dbReference type="Proteomes" id="UP000533269">
    <property type="component" value="Unassembled WGS sequence"/>
</dbReference>
<evidence type="ECO:0000259" key="2">
    <source>
        <dbReference type="Pfam" id="PF25967"/>
    </source>
</evidence>
<keyword evidence="1" id="KW-0812">Transmembrane</keyword>
<dbReference type="AlphaFoldDB" id="A0A7W4XVP6"/>
<dbReference type="Gene3D" id="2.40.420.20">
    <property type="match status" value="1"/>
</dbReference>
<protein>
    <submittedName>
        <fullName evidence="3">Multidrug efflux pump subunit AcrA (Membrane-fusion protein)</fullName>
    </submittedName>
</protein>
<dbReference type="RefSeq" id="WP_183390571.1">
    <property type="nucleotide sequence ID" value="NZ_JACHVY010000001.1"/>
</dbReference>
<name>A0A7W4XVP6_KINRA</name>
<sequence length="339" mass="33773">MGVVRTIVFPALRLLVWALIAVALLYIAFVRGSGEDTEAAASPSAVVDPPAAAVVRGDVTNTVSLQGSIQADPATTVKATATGVVGKVRAEVGDDVEKGTPLFTVVVTTEPPPATDPLAPPAAPTTRTVTVSATVPGTLATLDVLPQQAVTVGDAVASVSPGTLTVSAPMTQAQQFRLLQPPSTARVTVPGGPGTFECTDLRTGTPATTPATPDPDAGYVDPYADPSSAMTGATVSCAVPAGVQVFAGLSATVDVTAGSATGVLLAPVTAVQGSVGTGTVWLVADDGAQVETQVSLGLTDGQNVEITQGLEEGQQILQFVPGTDTPAGQPGGGMYGMGY</sequence>
<dbReference type="InterPro" id="IPR058627">
    <property type="entry name" value="MdtA-like_C"/>
</dbReference>
<proteinExistence type="predicted"/>
<keyword evidence="1" id="KW-0472">Membrane</keyword>
<comment type="caution">
    <text evidence="3">The sequence shown here is derived from an EMBL/GenBank/DDBJ whole genome shotgun (WGS) entry which is preliminary data.</text>
</comment>
<organism evidence="3 4">
    <name type="scientific">Kineococcus radiotolerans</name>
    <dbReference type="NCBI Taxonomy" id="131568"/>
    <lineage>
        <taxon>Bacteria</taxon>
        <taxon>Bacillati</taxon>
        <taxon>Actinomycetota</taxon>
        <taxon>Actinomycetes</taxon>
        <taxon>Kineosporiales</taxon>
        <taxon>Kineosporiaceae</taxon>
        <taxon>Kineococcus</taxon>
    </lineage>
</organism>
<reference evidence="3 4" key="2">
    <citation type="submission" date="2020-08" db="EMBL/GenBank/DDBJ databases">
        <authorList>
            <person name="Partida-Martinez L."/>
            <person name="Huntemann M."/>
            <person name="Clum A."/>
            <person name="Wang J."/>
            <person name="Palaniappan K."/>
            <person name="Ritter S."/>
            <person name="Chen I.-M."/>
            <person name="Stamatis D."/>
            <person name="Reddy T."/>
            <person name="O'Malley R."/>
            <person name="Daum C."/>
            <person name="Shapiro N."/>
            <person name="Ivanova N."/>
            <person name="Kyrpides N."/>
            <person name="Woyke T."/>
        </authorList>
    </citation>
    <scope>NUCLEOTIDE SEQUENCE [LARGE SCALE GENOMIC DNA]</scope>
    <source>
        <strain evidence="3 4">AS2.23</strain>
    </source>
</reference>
<feature type="transmembrane region" description="Helical" evidence="1">
    <location>
        <begin position="7"/>
        <end position="29"/>
    </location>
</feature>
<dbReference type="Pfam" id="PF25967">
    <property type="entry name" value="RND-MFP_C"/>
    <property type="match status" value="1"/>
</dbReference>
<evidence type="ECO:0000313" key="3">
    <source>
        <dbReference type="EMBL" id="MBB2900241.1"/>
    </source>
</evidence>
<feature type="domain" description="Multidrug resistance protein MdtA-like C-terminal permuted SH3" evidence="2">
    <location>
        <begin position="263"/>
        <end position="316"/>
    </location>
</feature>
<evidence type="ECO:0000313" key="4">
    <source>
        <dbReference type="Proteomes" id="UP000533269"/>
    </source>
</evidence>
<gene>
    <name evidence="3" type="ORF">FHR75_001029</name>
</gene>